<reference evidence="2" key="2">
    <citation type="submission" date="2018-03" db="EMBL/GenBank/DDBJ databases">
        <title>The Triticum urartu genome reveals the dynamic nature of wheat genome evolution.</title>
        <authorList>
            <person name="Ling H."/>
            <person name="Ma B."/>
            <person name="Shi X."/>
            <person name="Liu H."/>
            <person name="Dong L."/>
            <person name="Sun H."/>
            <person name="Cao Y."/>
            <person name="Gao Q."/>
            <person name="Zheng S."/>
            <person name="Li Y."/>
            <person name="Yu Y."/>
            <person name="Du H."/>
            <person name="Qi M."/>
            <person name="Li Y."/>
            <person name="Yu H."/>
            <person name="Cui Y."/>
            <person name="Wang N."/>
            <person name="Chen C."/>
            <person name="Wu H."/>
            <person name="Zhao Y."/>
            <person name="Zhang J."/>
            <person name="Li Y."/>
            <person name="Zhou W."/>
            <person name="Zhang B."/>
            <person name="Hu W."/>
            <person name="Eijk M."/>
            <person name="Tang J."/>
            <person name="Witsenboer H."/>
            <person name="Zhao S."/>
            <person name="Li Z."/>
            <person name="Zhang A."/>
            <person name="Wang D."/>
            <person name="Liang C."/>
        </authorList>
    </citation>
    <scope>NUCLEOTIDE SEQUENCE [LARGE SCALE GENOMIC DNA]</scope>
    <source>
        <strain evidence="2">cv. G1812</strain>
    </source>
</reference>
<dbReference type="InterPro" id="IPR013103">
    <property type="entry name" value="RVT_2"/>
</dbReference>
<evidence type="ECO:0000259" key="1">
    <source>
        <dbReference type="Pfam" id="PF07727"/>
    </source>
</evidence>
<sequence>MPLSSTPPASTTDPCTVGSSLAMRYKKDLYAGAVSEPSTYQEAVVSPEWQLAMSEELAALERTGTWDLVPLPPRSVPITCKWVYKVKTKSNGSVERYKARLVARGFQQSHGKDYDETFAPVAHMTSVRTLIAVAATQSWKISHMDVKNAFLHGDLHEEVYMQPPPSIKVPSGHVCHLRKALYGLKQAPHAWFEWFSSVIQAAGFSPCEHDPALFIHTFEHGRTLLLLYVDDMLITGDDVGYIDFVKKKLSEQFQMSDLGSLSYFLGIEVEHTDDGYYISQQKYTQDLILRSGLTDTRIAATPMELHLQLRPTDGTPLEDPSRYRHIVGSLVYLTVTRPDITHAVHILSQFVCAPTLVHHGHLF</sequence>
<evidence type="ECO:0000313" key="2">
    <source>
        <dbReference type="EnsemblPlants" id="TuG1812G0500003246.01.T02.cds295461"/>
    </source>
</evidence>
<keyword evidence="3" id="KW-1185">Reference proteome</keyword>
<dbReference type="EnsemblPlants" id="TuG1812G0500003246.01.T02">
    <property type="protein sequence ID" value="TuG1812G0500003246.01.T02.cds295461"/>
    <property type="gene ID" value="TuG1812G0500003246.01"/>
</dbReference>
<organism evidence="2 3">
    <name type="scientific">Triticum urartu</name>
    <name type="common">Red wild einkorn</name>
    <name type="synonym">Crithodium urartu</name>
    <dbReference type="NCBI Taxonomy" id="4572"/>
    <lineage>
        <taxon>Eukaryota</taxon>
        <taxon>Viridiplantae</taxon>
        <taxon>Streptophyta</taxon>
        <taxon>Embryophyta</taxon>
        <taxon>Tracheophyta</taxon>
        <taxon>Spermatophyta</taxon>
        <taxon>Magnoliopsida</taxon>
        <taxon>Liliopsida</taxon>
        <taxon>Poales</taxon>
        <taxon>Poaceae</taxon>
        <taxon>BOP clade</taxon>
        <taxon>Pooideae</taxon>
        <taxon>Triticodae</taxon>
        <taxon>Triticeae</taxon>
        <taxon>Triticinae</taxon>
        <taxon>Triticum</taxon>
    </lineage>
</organism>
<reference evidence="3" key="1">
    <citation type="journal article" date="2013" name="Nature">
        <title>Draft genome of the wheat A-genome progenitor Triticum urartu.</title>
        <authorList>
            <person name="Ling H.Q."/>
            <person name="Zhao S."/>
            <person name="Liu D."/>
            <person name="Wang J."/>
            <person name="Sun H."/>
            <person name="Zhang C."/>
            <person name="Fan H."/>
            <person name="Li D."/>
            <person name="Dong L."/>
            <person name="Tao Y."/>
            <person name="Gao C."/>
            <person name="Wu H."/>
            <person name="Li Y."/>
            <person name="Cui Y."/>
            <person name="Guo X."/>
            <person name="Zheng S."/>
            <person name="Wang B."/>
            <person name="Yu K."/>
            <person name="Liang Q."/>
            <person name="Yang W."/>
            <person name="Lou X."/>
            <person name="Chen J."/>
            <person name="Feng M."/>
            <person name="Jian J."/>
            <person name="Zhang X."/>
            <person name="Luo G."/>
            <person name="Jiang Y."/>
            <person name="Liu J."/>
            <person name="Wang Z."/>
            <person name="Sha Y."/>
            <person name="Zhang B."/>
            <person name="Wu H."/>
            <person name="Tang D."/>
            <person name="Shen Q."/>
            <person name="Xue P."/>
            <person name="Zou S."/>
            <person name="Wang X."/>
            <person name="Liu X."/>
            <person name="Wang F."/>
            <person name="Yang Y."/>
            <person name="An X."/>
            <person name="Dong Z."/>
            <person name="Zhang K."/>
            <person name="Zhang X."/>
            <person name="Luo M.C."/>
            <person name="Dvorak J."/>
            <person name="Tong Y."/>
            <person name="Wang J."/>
            <person name="Yang H."/>
            <person name="Li Z."/>
            <person name="Wang D."/>
            <person name="Zhang A."/>
            <person name="Wang J."/>
        </authorList>
    </citation>
    <scope>NUCLEOTIDE SEQUENCE</scope>
    <source>
        <strain evidence="3">cv. G1812</strain>
    </source>
</reference>
<dbReference type="PANTHER" id="PTHR11439:SF461">
    <property type="entry name" value="OS10G0432200 PROTEIN"/>
    <property type="match status" value="1"/>
</dbReference>
<feature type="domain" description="Reverse transcriptase Ty1/copia-type" evidence="1">
    <location>
        <begin position="65"/>
        <end position="304"/>
    </location>
</feature>
<reference evidence="2" key="3">
    <citation type="submission" date="2022-06" db="UniProtKB">
        <authorList>
            <consortium name="EnsemblPlants"/>
        </authorList>
    </citation>
    <scope>IDENTIFICATION</scope>
</reference>
<dbReference type="SUPFAM" id="SSF56672">
    <property type="entry name" value="DNA/RNA polymerases"/>
    <property type="match status" value="1"/>
</dbReference>
<accession>A0A8R7QE11</accession>
<dbReference type="InterPro" id="IPR043502">
    <property type="entry name" value="DNA/RNA_pol_sf"/>
</dbReference>
<dbReference type="Pfam" id="PF07727">
    <property type="entry name" value="RVT_2"/>
    <property type="match status" value="1"/>
</dbReference>
<protein>
    <recommendedName>
        <fullName evidence="1">Reverse transcriptase Ty1/copia-type domain-containing protein</fullName>
    </recommendedName>
</protein>
<dbReference type="Proteomes" id="UP000015106">
    <property type="component" value="Chromosome 5"/>
</dbReference>
<proteinExistence type="predicted"/>
<name>A0A8R7QE11_TRIUA</name>
<evidence type="ECO:0000313" key="3">
    <source>
        <dbReference type="Proteomes" id="UP000015106"/>
    </source>
</evidence>
<dbReference type="Gramene" id="TuG1812G0500003246.01.T02">
    <property type="protein sequence ID" value="TuG1812G0500003246.01.T02.cds295461"/>
    <property type="gene ID" value="TuG1812G0500003246.01"/>
</dbReference>
<dbReference type="AlphaFoldDB" id="A0A8R7QE11"/>
<dbReference type="PANTHER" id="PTHR11439">
    <property type="entry name" value="GAG-POL-RELATED RETROTRANSPOSON"/>
    <property type="match status" value="1"/>
</dbReference>